<keyword evidence="1" id="KW-0863">Zinc-finger</keyword>
<reference evidence="3 4" key="1">
    <citation type="journal article" date="2017" name="Elife">
        <title>Extensive horizontal gene transfer in cheese-associated bacteria.</title>
        <authorList>
            <person name="Bonham K.S."/>
            <person name="Wolfe B.E."/>
            <person name="Dutton R.J."/>
        </authorList>
    </citation>
    <scope>NUCLEOTIDE SEQUENCE [LARGE SCALE GENOMIC DNA]</scope>
    <source>
        <strain evidence="3 4">JB182</strain>
    </source>
</reference>
<accession>A0A2N7RYX5</accession>
<protein>
    <recommendedName>
        <fullName evidence="2">SWIM-type domain-containing protein</fullName>
    </recommendedName>
</protein>
<dbReference type="InterPro" id="IPR007527">
    <property type="entry name" value="Znf_SWIM"/>
</dbReference>
<sequence>MRNNFGRFYPEAKPLAVDNGLKARSTRGAIGSSWWSKRFIAILDGFGMGSRLQRGRAYARKGQVISLDITPGLVAARVQGSTPRPYSVQICVGIFRDAQWEQVQQILNQDAWFVASLLDGQMPEDIERVFEAAGLSLFPASRRELSLSCSCPDSAVPCKHLAAAFYLLAERFDEDPFSILAWRGRDRESLLGSLHPIGQDTKTADGGTAEQEAGTPLEEALEGFYQSGPMPAGRSEALGTALLIDQLPSSGVTVRSMALEDVLRPIYRALRENR</sequence>
<dbReference type="EMBL" id="PNQX01000003">
    <property type="protein sequence ID" value="PMQ19067.1"/>
    <property type="molecule type" value="Genomic_DNA"/>
</dbReference>
<gene>
    <name evidence="3" type="ORF">CIK84_17155</name>
</gene>
<keyword evidence="1" id="KW-0862">Zinc</keyword>
<evidence type="ECO:0000259" key="2">
    <source>
        <dbReference type="PROSITE" id="PS50966"/>
    </source>
</evidence>
<evidence type="ECO:0000313" key="4">
    <source>
        <dbReference type="Proteomes" id="UP000235739"/>
    </source>
</evidence>
<evidence type="ECO:0000256" key="1">
    <source>
        <dbReference type="PROSITE-ProRule" id="PRU00325"/>
    </source>
</evidence>
<evidence type="ECO:0000313" key="3">
    <source>
        <dbReference type="EMBL" id="PMQ19067.1"/>
    </source>
</evidence>
<dbReference type="Pfam" id="PF04434">
    <property type="entry name" value="SWIM"/>
    <property type="match status" value="1"/>
</dbReference>
<dbReference type="AlphaFoldDB" id="A0A2N7RYX5"/>
<proteinExistence type="predicted"/>
<dbReference type="PANTHER" id="PTHR38133:SF1">
    <property type="entry name" value="SLR1429 PROTEIN"/>
    <property type="match status" value="1"/>
</dbReference>
<name>A0A2N7RYX5_9MICC</name>
<feature type="domain" description="SWIM-type" evidence="2">
    <location>
        <begin position="134"/>
        <end position="169"/>
    </location>
</feature>
<dbReference type="PROSITE" id="PS50966">
    <property type="entry name" value="ZF_SWIM"/>
    <property type="match status" value="1"/>
</dbReference>
<dbReference type="Proteomes" id="UP000235739">
    <property type="component" value="Unassembled WGS sequence"/>
</dbReference>
<organism evidence="3 4">
    <name type="scientific">Glutamicibacter arilaitensis</name>
    <dbReference type="NCBI Taxonomy" id="256701"/>
    <lineage>
        <taxon>Bacteria</taxon>
        <taxon>Bacillati</taxon>
        <taxon>Actinomycetota</taxon>
        <taxon>Actinomycetes</taxon>
        <taxon>Micrococcales</taxon>
        <taxon>Micrococcaceae</taxon>
        <taxon>Glutamicibacter</taxon>
    </lineage>
</organism>
<dbReference type="PANTHER" id="PTHR38133">
    <property type="entry name" value="SLR1429 PROTEIN"/>
    <property type="match status" value="1"/>
</dbReference>
<dbReference type="GO" id="GO:0008270">
    <property type="term" value="F:zinc ion binding"/>
    <property type="evidence" value="ECO:0007669"/>
    <property type="project" value="UniProtKB-KW"/>
</dbReference>
<comment type="caution">
    <text evidence="3">The sequence shown here is derived from an EMBL/GenBank/DDBJ whole genome shotgun (WGS) entry which is preliminary data.</text>
</comment>
<keyword evidence="1" id="KW-0479">Metal-binding</keyword>
<dbReference type="RefSeq" id="WP_102599128.1">
    <property type="nucleotide sequence ID" value="NZ_JBQDIL010000035.1"/>
</dbReference>